<dbReference type="OrthoDB" id="289561at2"/>
<reference evidence="1 2" key="1">
    <citation type="submission" date="2018-06" db="EMBL/GenBank/DDBJ databases">
        <title>Mucibacter soli gen. nov., sp. nov., a new member of the family Chitinophagaceae producing mucin.</title>
        <authorList>
            <person name="Kim M.-K."/>
            <person name="Park S."/>
            <person name="Kim T.-S."/>
            <person name="Joung Y."/>
            <person name="Han J.-H."/>
            <person name="Kim S.B."/>
        </authorList>
    </citation>
    <scope>NUCLEOTIDE SEQUENCE [LARGE SCALE GENOMIC DNA]</scope>
    <source>
        <strain evidence="1 2">R1-15</strain>
    </source>
</reference>
<gene>
    <name evidence="1" type="ORF">DN068_06880</name>
</gene>
<sequence>MSNYPKEIAVFHQTIERLKGIGNVESGIETLDGIEGDELSNAEYHNLPIATLLRTDGGIEDEVITQFEFTIDKSPESLISLEFLSWFVRDKSSGGIPVQLRTFAFPPQTPDGIQLGQTLKFCIDYFIEDVSESLQPILDKISALNNSLELAIQIYNIPTKN</sequence>
<dbReference type="EMBL" id="QKTW01000010">
    <property type="protein sequence ID" value="PZF73714.1"/>
    <property type="molecule type" value="Genomic_DNA"/>
</dbReference>
<evidence type="ECO:0000313" key="1">
    <source>
        <dbReference type="EMBL" id="PZF73714.1"/>
    </source>
</evidence>
<dbReference type="RefSeq" id="WP_110998164.1">
    <property type="nucleotide sequence ID" value="NZ_QKTW01000010.1"/>
</dbReference>
<evidence type="ECO:0000313" key="2">
    <source>
        <dbReference type="Proteomes" id="UP000248745"/>
    </source>
</evidence>
<organism evidence="1 2">
    <name type="scientific">Taibaiella soli</name>
    <dbReference type="NCBI Taxonomy" id="1649169"/>
    <lineage>
        <taxon>Bacteria</taxon>
        <taxon>Pseudomonadati</taxon>
        <taxon>Bacteroidota</taxon>
        <taxon>Chitinophagia</taxon>
        <taxon>Chitinophagales</taxon>
        <taxon>Chitinophagaceae</taxon>
        <taxon>Taibaiella</taxon>
    </lineage>
</organism>
<comment type="caution">
    <text evidence="1">The sequence shown here is derived from an EMBL/GenBank/DDBJ whole genome shotgun (WGS) entry which is preliminary data.</text>
</comment>
<dbReference type="Proteomes" id="UP000248745">
    <property type="component" value="Unassembled WGS sequence"/>
</dbReference>
<proteinExistence type="predicted"/>
<name>A0A2W2B0C7_9BACT</name>
<dbReference type="AlphaFoldDB" id="A0A2W2B0C7"/>
<protein>
    <submittedName>
        <fullName evidence="1">Uncharacterized protein</fullName>
    </submittedName>
</protein>
<keyword evidence="2" id="KW-1185">Reference proteome</keyword>
<accession>A0A2W2B0C7</accession>